<evidence type="ECO:0000256" key="5">
    <source>
        <dbReference type="ARBA" id="ARBA00023284"/>
    </source>
</evidence>
<dbReference type="AlphaFoldDB" id="A0A839UK43"/>
<gene>
    <name evidence="8" type="ORF">FHS30_000317</name>
</gene>
<evidence type="ECO:0000259" key="7">
    <source>
        <dbReference type="PROSITE" id="PS50404"/>
    </source>
</evidence>
<keyword evidence="9" id="KW-1185">Reference proteome</keyword>
<dbReference type="PROSITE" id="PS00195">
    <property type="entry name" value="GLUTAREDOXIN_1"/>
    <property type="match status" value="1"/>
</dbReference>
<dbReference type="Gene3D" id="3.40.30.10">
    <property type="entry name" value="Glutaredoxin"/>
    <property type="match status" value="1"/>
</dbReference>
<dbReference type="Proteomes" id="UP000559987">
    <property type="component" value="Unassembled WGS sequence"/>
</dbReference>
<comment type="function">
    <text evidence="6">Has a glutathione-disulfide oxidoreductase activity in the presence of NADPH and glutathione reductase. Reduces low molecular weight disulfides and proteins.</text>
</comment>
<keyword evidence="5 6" id="KW-0676">Redox-active center</keyword>
<dbReference type="GO" id="GO:0034599">
    <property type="term" value="P:cellular response to oxidative stress"/>
    <property type="evidence" value="ECO:0007669"/>
    <property type="project" value="TreeGrafter"/>
</dbReference>
<evidence type="ECO:0000256" key="2">
    <source>
        <dbReference type="ARBA" id="ARBA00022448"/>
    </source>
</evidence>
<dbReference type="CDD" id="cd03418">
    <property type="entry name" value="GRX_GRXb_1_3_like"/>
    <property type="match status" value="1"/>
</dbReference>
<dbReference type="PANTHER" id="PTHR45694:SF18">
    <property type="entry name" value="GLUTAREDOXIN-1-RELATED"/>
    <property type="match status" value="1"/>
</dbReference>
<evidence type="ECO:0000256" key="1">
    <source>
        <dbReference type="ARBA" id="ARBA00007787"/>
    </source>
</evidence>
<dbReference type="NCBIfam" id="TIGR02181">
    <property type="entry name" value="GRX_bact"/>
    <property type="match status" value="1"/>
</dbReference>
<dbReference type="GO" id="GO:0045454">
    <property type="term" value="P:cell redox homeostasis"/>
    <property type="evidence" value="ECO:0007669"/>
    <property type="project" value="InterPro"/>
</dbReference>
<proteinExistence type="inferred from homology"/>
<evidence type="ECO:0000313" key="8">
    <source>
        <dbReference type="EMBL" id="MBB3167141.1"/>
    </source>
</evidence>
<dbReference type="PRINTS" id="PR00160">
    <property type="entry name" value="GLUTAREDOXIN"/>
</dbReference>
<keyword evidence="2 6" id="KW-0813">Transport</keyword>
<dbReference type="PANTHER" id="PTHR45694">
    <property type="entry name" value="GLUTAREDOXIN 2"/>
    <property type="match status" value="1"/>
</dbReference>
<dbReference type="InterPro" id="IPR036249">
    <property type="entry name" value="Thioredoxin-like_sf"/>
</dbReference>
<dbReference type="EMBL" id="JACHXZ010000001">
    <property type="protein sequence ID" value="MBB3167141.1"/>
    <property type="molecule type" value="Genomic_DNA"/>
</dbReference>
<dbReference type="GO" id="GO:0015038">
    <property type="term" value="F:glutathione disulfide oxidoreductase activity"/>
    <property type="evidence" value="ECO:0007669"/>
    <property type="project" value="UniProtKB-UniRule"/>
</dbReference>
<dbReference type="InterPro" id="IPR011900">
    <property type="entry name" value="GRX_bact"/>
</dbReference>
<reference evidence="8 9" key="1">
    <citation type="submission" date="2020-08" db="EMBL/GenBank/DDBJ databases">
        <title>Genomic Encyclopedia of Type Strains, Phase III (KMG-III): the genomes of soil and plant-associated and newly described type strains.</title>
        <authorList>
            <person name="Whitman W."/>
        </authorList>
    </citation>
    <scope>NUCLEOTIDE SEQUENCE [LARGE SCALE GENOMIC DNA]</scope>
    <source>
        <strain evidence="8 9">CECT 8571</strain>
    </source>
</reference>
<organism evidence="8 9">
    <name type="scientific">Simiduia aestuariiviva</name>
    <dbReference type="NCBI Taxonomy" id="1510459"/>
    <lineage>
        <taxon>Bacteria</taxon>
        <taxon>Pseudomonadati</taxon>
        <taxon>Pseudomonadota</taxon>
        <taxon>Gammaproteobacteria</taxon>
        <taxon>Cellvibrionales</taxon>
        <taxon>Cellvibrionaceae</taxon>
        <taxon>Simiduia</taxon>
    </lineage>
</organism>
<evidence type="ECO:0000256" key="3">
    <source>
        <dbReference type="ARBA" id="ARBA00022982"/>
    </source>
</evidence>
<dbReference type="GO" id="GO:0005737">
    <property type="term" value="C:cytoplasm"/>
    <property type="evidence" value="ECO:0007669"/>
    <property type="project" value="TreeGrafter"/>
</dbReference>
<sequence>MSVPVTVYSTTICPYCVRAKQLLSQKGVAYEDINLDRNPELRDEVMRRSGRRTVPQIWVGDTHVGGFDELWALDRAGKLDPLLAG</sequence>
<keyword evidence="3 6" id="KW-0249">Electron transport</keyword>
<dbReference type="InterPro" id="IPR014025">
    <property type="entry name" value="Glutaredoxin_subgr"/>
</dbReference>
<dbReference type="SUPFAM" id="SSF52833">
    <property type="entry name" value="Thioredoxin-like"/>
    <property type="match status" value="1"/>
</dbReference>
<dbReference type="InterPro" id="IPR002109">
    <property type="entry name" value="Glutaredoxin"/>
</dbReference>
<dbReference type="Pfam" id="PF00462">
    <property type="entry name" value="Glutaredoxin"/>
    <property type="match status" value="1"/>
</dbReference>
<keyword evidence="6" id="KW-0963">Cytoplasm</keyword>
<dbReference type="InterPro" id="IPR004045">
    <property type="entry name" value="Glutathione_S-Trfase_N"/>
</dbReference>
<dbReference type="InterPro" id="IPR011767">
    <property type="entry name" value="GLR_AS"/>
</dbReference>
<dbReference type="PROSITE" id="PS50404">
    <property type="entry name" value="GST_NTER"/>
    <property type="match status" value="1"/>
</dbReference>
<comment type="caution">
    <text evidence="8">The sequence shown here is derived from an EMBL/GenBank/DDBJ whole genome shotgun (WGS) entry which is preliminary data.</text>
</comment>
<dbReference type="PROSITE" id="PS51354">
    <property type="entry name" value="GLUTAREDOXIN_2"/>
    <property type="match status" value="1"/>
</dbReference>
<name>A0A839UK43_9GAMM</name>
<feature type="domain" description="GST N-terminal" evidence="7">
    <location>
        <begin position="3"/>
        <end position="85"/>
    </location>
</feature>
<evidence type="ECO:0000313" key="9">
    <source>
        <dbReference type="Proteomes" id="UP000559987"/>
    </source>
</evidence>
<protein>
    <recommendedName>
        <fullName evidence="6">Glutaredoxin</fullName>
    </recommendedName>
</protein>
<accession>A0A839UK43</accession>
<evidence type="ECO:0000256" key="6">
    <source>
        <dbReference type="RuleBase" id="RU364065"/>
    </source>
</evidence>
<dbReference type="RefSeq" id="WP_183907611.1">
    <property type="nucleotide sequence ID" value="NZ_JACHXZ010000001.1"/>
</dbReference>
<keyword evidence="4" id="KW-1015">Disulfide bond</keyword>
<evidence type="ECO:0000256" key="4">
    <source>
        <dbReference type="ARBA" id="ARBA00023157"/>
    </source>
</evidence>
<comment type="similarity">
    <text evidence="1 6">Belongs to the glutaredoxin family.</text>
</comment>